<evidence type="ECO:0000313" key="3">
    <source>
        <dbReference type="Proteomes" id="UP001139308"/>
    </source>
</evidence>
<organism evidence="2 3">
    <name type="scientific">Paraburkholderia tagetis</name>
    <dbReference type="NCBI Taxonomy" id="2913261"/>
    <lineage>
        <taxon>Bacteria</taxon>
        <taxon>Pseudomonadati</taxon>
        <taxon>Pseudomonadota</taxon>
        <taxon>Betaproteobacteria</taxon>
        <taxon>Burkholderiales</taxon>
        <taxon>Burkholderiaceae</taxon>
        <taxon>Paraburkholderia</taxon>
    </lineage>
</organism>
<dbReference type="RefSeq" id="WP_238461658.1">
    <property type="nucleotide sequence ID" value="NZ_JAKLJA010000001.1"/>
</dbReference>
<dbReference type="SUPFAM" id="SSF53955">
    <property type="entry name" value="Lysozyme-like"/>
    <property type="match status" value="1"/>
</dbReference>
<keyword evidence="3" id="KW-1185">Reference proteome</keyword>
<dbReference type="AlphaFoldDB" id="A0A9X1UDC5"/>
<reference evidence="2" key="1">
    <citation type="submission" date="2022-01" db="EMBL/GenBank/DDBJ databases">
        <title>Genome sequence and assembly of Parabukholderia sp. RG36.</title>
        <authorList>
            <person name="Chhetri G."/>
        </authorList>
    </citation>
    <scope>NUCLEOTIDE SEQUENCE</scope>
    <source>
        <strain evidence="2">RG36</strain>
    </source>
</reference>
<evidence type="ECO:0000259" key="1">
    <source>
        <dbReference type="Pfam" id="PF01471"/>
    </source>
</evidence>
<gene>
    <name evidence="2" type="ORF">L5014_00625</name>
</gene>
<name>A0A9X1UDC5_9BURK</name>
<feature type="domain" description="Peptidoglycan binding-like" evidence="1">
    <location>
        <begin position="11"/>
        <end position="67"/>
    </location>
</feature>
<dbReference type="Gene3D" id="1.10.530.10">
    <property type="match status" value="1"/>
</dbReference>
<evidence type="ECO:0000313" key="2">
    <source>
        <dbReference type="EMBL" id="MCG5071875.1"/>
    </source>
</evidence>
<sequence length="272" mass="28707">MQSNVLQQGDSGSDVSELQHALVEHHFSPGAIDGMYGQGTVAAVIAFQKSEGLLPDGVAGPRTLCALGLVSSDALPSAIPAVTVEIVSRMFPITPIRNVNANLPPLLSALVKHQVADKPMVLMALSTVRAEVECFEPIGEGQSRYNTSPSGHPFDLYDNRKDLGNLGAPDGAIFKGRGFIQLTGRLNYATYGPKLMPPVDLVADPDLACDPNIAANLLALFLADKELAIKSALLAGNMATARKLVNGGTNGLDRFEDAYQRGNALIPDSFGD</sequence>
<proteinExistence type="predicted"/>
<dbReference type="InterPro" id="IPR002477">
    <property type="entry name" value="Peptidoglycan-bd-like"/>
</dbReference>
<accession>A0A9X1UDC5</accession>
<dbReference type="InterPro" id="IPR036365">
    <property type="entry name" value="PGBD-like_sf"/>
</dbReference>
<dbReference type="InterPro" id="IPR023346">
    <property type="entry name" value="Lysozyme-like_dom_sf"/>
</dbReference>
<protein>
    <submittedName>
        <fullName evidence="2">Peptidoglycan-binding protein</fullName>
    </submittedName>
</protein>
<dbReference type="Pfam" id="PF01471">
    <property type="entry name" value="PG_binding_1"/>
    <property type="match status" value="1"/>
</dbReference>
<dbReference type="Gene3D" id="1.10.101.10">
    <property type="entry name" value="PGBD-like superfamily/PGBD"/>
    <property type="match status" value="1"/>
</dbReference>
<dbReference type="Proteomes" id="UP001139308">
    <property type="component" value="Unassembled WGS sequence"/>
</dbReference>
<dbReference type="InterPro" id="IPR036366">
    <property type="entry name" value="PGBDSf"/>
</dbReference>
<dbReference type="EMBL" id="JAKLJA010000001">
    <property type="protein sequence ID" value="MCG5071875.1"/>
    <property type="molecule type" value="Genomic_DNA"/>
</dbReference>
<comment type="caution">
    <text evidence="2">The sequence shown here is derived from an EMBL/GenBank/DDBJ whole genome shotgun (WGS) entry which is preliminary data.</text>
</comment>
<dbReference type="SUPFAM" id="SSF47090">
    <property type="entry name" value="PGBD-like"/>
    <property type="match status" value="1"/>
</dbReference>